<dbReference type="InterPro" id="IPR011992">
    <property type="entry name" value="EF-hand-dom_pair"/>
</dbReference>
<dbReference type="PANTHER" id="PTHR10183">
    <property type="entry name" value="CALPAIN"/>
    <property type="match status" value="1"/>
</dbReference>
<keyword evidence="7 12" id="KW-0378">Hydrolase</keyword>
<evidence type="ECO:0000313" key="15">
    <source>
        <dbReference type="EMBL" id="JAA92967.1"/>
    </source>
</evidence>
<evidence type="ECO:0000256" key="6">
    <source>
        <dbReference type="ARBA" id="ARBA00022737"/>
    </source>
</evidence>
<dbReference type="SUPFAM" id="SSF47473">
    <property type="entry name" value="EF-hand"/>
    <property type="match status" value="1"/>
</dbReference>
<dbReference type="GO" id="GO:0005737">
    <property type="term" value="C:cytoplasm"/>
    <property type="evidence" value="ECO:0007669"/>
    <property type="project" value="UniProtKB-SubCell"/>
</dbReference>
<comment type="similarity">
    <text evidence="2">Belongs to the peptidase C2 family.</text>
</comment>
<evidence type="ECO:0000256" key="12">
    <source>
        <dbReference type="PROSITE-ProRule" id="PRU00239"/>
    </source>
</evidence>
<dbReference type="FunFam" id="3.90.70.10:FF:000001">
    <property type="entry name" value="Calpain-1 catalytic subunit"/>
    <property type="match status" value="1"/>
</dbReference>
<evidence type="ECO:0000256" key="4">
    <source>
        <dbReference type="ARBA" id="ARBA00022670"/>
    </source>
</evidence>
<dbReference type="Pfam" id="PF01067">
    <property type="entry name" value="Calpain_III"/>
    <property type="match status" value="1"/>
</dbReference>
<evidence type="ECO:0000256" key="3">
    <source>
        <dbReference type="ARBA" id="ARBA00022490"/>
    </source>
</evidence>
<dbReference type="InterPro" id="IPR022684">
    <property type="entry name" value="Calpain_cysteine_protease"/>
</dbReference>
<sequence>MGKLYQFSQQPNVKYGERGSGFRPRGEIQDFEKIRDYCLQTGTLFEDQDFPAADSSIYFSRSCPGSIRWRRPSELCDEPRLFVEGATRFDVVQGELGDCWLLAAVANLTLNDALFYRVVPNDQSFVKDYAGVFHFRFWQYGRWVDIVVDDRLPTCGGKLVFMHSKHNNEFWSALLEKAYAKLHGSYEALKGGTACEAMEDFTGGVTELYELDKAPPNFYRILLKAFERWSLMSCSIEGDPNILEMEMDNGLIKGHAYSITKVKLVDVQTSRVKGKIPLLRVRNPWGNECEWKGAWSDRSQEWTLISPEEKETMGLRFASDGEFWISYKDFMENFQRVEICNLNPDSLDDEPLTKKSKKKWEMSMYEGSWIKNCTAGGCRNFIDTFWMNPQFRVELEDVDEDDDDDLCTVIVGLMQKNRRCNRKMGQECLTIGFAIYLLKSPDRLPKPLPKTFFQYNASIARSNTFINLREVSCRFKLPPGTYCIVPSTFDPAEEGDFVLRVFTEKKNIMTEYDEDIGITKPDAEVQVPETEEEKSKDDEVREFFANIAGEDLEVDCYELQEILDFALKKEFTFEGFSLDVCRSMVAMMDVDRSGKLGLEEFKNLWVDIRTWKNVFKKYDVDHSGSLNTIELRAALHSAGYRLNFHVLRALVLRYGKKGKITFDDFIQCAVKLKTMIETFQERDPRKTLKATFTLDEWVEKTMYS</sequence>
<dbReference type="FunFam" id="1.10.238.10:FF:000241">
    <property type="entry name" value="Calpain-A, isoform C"/>
    <property type="match status" value="1"/>
</dbReference>
<reference evidence="15" key="1">
    <citation type="submission" date="2013-06" db="EMBL/GenBank/DDBJ databases">
        <title>Upstream open reading frames and Kozak regions of a set of assembled transcriptome sequences from the spider Cupiennius salei.</title>
        <authorList>
            <person name="French A.S."/>
            <person name="Li A.W."/>
            <person name="Meisner S."/>
            <person name="Torkkeli P.H."/>
        </authorList>
    </citation>
    <scope>NUCLEOTIDE SEQUENCE</scope>
    <source>
        <tissue evidence="15">Leg hypodermis</tissue>
    </source>
</reference>
<keyword evidence="6" id="KW-0677">Repeat</keyword>
<dbReference type="PANTHER" id="PTHR10183:SF433">
    <property type="entry name" value="CALPAIN-A-RELATED"/>
    <property type="match status" value="1"/>
</dbReference>
<dbReference type="InterPro" id="IPR018247">
    <property type="entry name" value="EF_Hand_1_Ca_BS"/>
</dbReference>
<evidence type="ECO:0000256" key="9">
    <source>
        <dbReference type="ARBA" id="ARBA00022813"/>
    </source>
</evidence>
<feature type="domain" description="Calpain catalytic" evidence="13">
    <location>
        <begin position="44"/>
        <end position="343"/>
    </location>
</feature>
<evidence type="ECO:0000256" key="8">
    <source>
        <dbReference type="ARBA" id="ARBA00022807"/>
    </source>
</evidence>
<name>T1E1P9_CUPSA</name>
<dbReference type="SMART" id="SM00054">
    <property type="entry name" value="EFh"/>
    <property type="match status" value="2"/>
</dbReference>
<keyword evidence="9" id="KW-0068">Autocatalytic cleavage</keyword>
<keyword evidence="5" id="KW-0479">Metal-binding</keyword>
<dbReference type="GO" id="GO:0004198">
    <property type="term" value="F:calcium-dependent cysteine-type endopeptidase activity"/>
    <property type="evidence" value="ECO:0007669"/>
    <property type="project" value="InterPro"/>
</dbReference>
<dbReference type="Pfam" id="PF13202">
    <property type="entry name" value="EF-hand_5"/>
    <property type="match status" value="1"/>
</dbReference>
<dbReference type="AlphaFoldDB" id="T1E1P9"/>
<dbReference type="GO" id="GO:0016540">
    <property type="term" value="P:protein autoprocessing"/>
    <property type="evidence" value="ECO:0007669"/>
    <property type="project" value="UniProtKB-ARBA"/>
</dbReference>
<dbReference type="CDD" id="cd00214">
    <property type="entry name" value="Calpain_III"/>
    <property type="match status" value="1"/>
</dbReference>
<dbReference type="CDD" id="cd00044">
    <property type="entry name" value="CysPc"/>
    <property type="match status" value="1"/>
</dbReference>
<dbReference type="InterPro" id="IPR022682">
    <property type="entry name" value="Calpain_domain_III"/>
</dbReference>
<dbReference type="InterPro" id="IPR000169">
    <property type="entry name" value="Pept_cys_AS"/>
</dbReference>
<dbReference type="EMBL" id="GAKT01000095">
    <property type="protein sequence ID" value="JAA92967.1"/>
    <property type="molecule type" value="mRNA"/>
</dbReference>
<proteinExistence type="evidence at transcript level"/>
<dbReference type="SUPFAM" id="SSF49758">
    <property type="entry name" value="Calpain large subunit, middle domain (domain III)"/>
    <property type="match status" value="1"/>
</dbReference>
<keyword evidence="8 12" id="KW-0788">Thiol protease</keyword>
<dbReference type="InterPro" id="IPR002048">
    <property type="entry name" value="EF_hand_dom"/>
</dbReference>
<evidence type="ECO:0000259" key="14">
    <source>
        <dbReference type="PROSITE" id="PS50222"/>
    </source>
</evidence>
<accession>T1E1P9</accession>
<dbReference type="InterPro" id="IPR022683">
    <property type="entry name" value="Calpain_III"/>
</dbReference>
<feature type="domain" description="EF-hand" evidence="14">
    <location>
        <begin position="606"/>
        <end position="641"/>
    </location>
</feature>
<comment type="subcellular location">
    <subcellularLocation>
        <location evidence="1">Cytoplasm</location>
    </subcellularLocation>
</comment>
<dbReference type="GO" id="GO:0016322">
    <property type="term" value="P:neuron remodeling"/>
    <property type="evidence" value="ECO:0007669"/>
    <property type="project" value="UniProtKB-ARBA"/>
</dbReference>
<dbReference type="CDD" id="cd16196">
    <property type="entry name" value="EFh_PEF_CalpA_B"/>
    <property type="match status" value="1"/>
</dbReference>
<evidence type="ECO:0000259" key="13">
    <source>
        <dbReference type="PROSITE" id="PS50203"/>
    </source>
</evidence>
<dbReference type="FunFam" id="2.60.120.380:FF:000001">
    <property type="entry name" value="Calpain-1 catalytic subunit"/>
    <property type="match status" value="1"/>
</dbReference>
<dbReference type="SUPFAM" id="SSF54001">
    <property type="entry name" value="Cysteine proteinases"/>
    <property type="match status" value="1"/>
</dbReference>
<dbReference type="PROSITE" id="PS00018">
    <property type="entry name" value="EF_HAND_1"/>
    <property type="match status" value="1"/>
</dbReference>
<feature type="active site" evidence="11 12">
    <location>
        <position position="99"/>
    </location>
</feature>
<protein>
    <submittedName>
        <fullName evidence="15">Putative calpain</fullName>
    </submittedName>
</protein>
<dbReference type="PROSITE" id="PS50222">
    <property type="entry name" value="EF_HAND_2"/>
    <property type="match status" value="1"/>
</dbReference>
<dbReference type="Pfam" id="PF00648">
    <property type="entry name" value="Peptidase_C2"/>
    <property type="match status" value="1"/>
</dbReference>
<evidence type="ECO:0000256" key="1">
    <source>
        <dbReference type="ARBA" id="ARBA00004496"/>
    </source>
</evidence>
<feature type="active site" evidence="11 12">
    <location>
        <position position="255"/>
    </location>
</feature>
<dbReference type="Gene3D" id="2.60.120.380">
    <property type="match status" value="1"/>
</dbReference>
<dbReference type="PRINTS" id="PR00704">
    <property type="entry name" value="CALPAIN"/>
</dbReference>
<dbReference type="InterPro" id="IPR033883">
    <property type="entry name" value="C2_III"/>
</dbReference>
<dbReference type="PROSITE" id="PS50203">
    <property type="entry name" value="CALPAIN_CAT"/>
    <property type="match status" value="1"/>
</dbReference>
<keyword evidence="10" id="KW-0106">Calcium</keyword>
<evidence type="ECO:0000256" key="5">
    <source>
        <dbReference type="ARBA" id="ARBA00022723"/>
    </source>
</evidence>
<dbReference type="InterPro" id="IPR036213">
    <property type="entry name" value="Calpain_III_sf"/>
</dbReference>
<evidence type="ECO:0000256" key="11">
    <source>
        <dbReference type="PIRSR" id="PIRSR622684-1"/>
    </source>
</evidence>
<feature type="active site" evidence="11 12">
    <location>
        <position position="283"/>
    </location>
</feature>
<evidence type="ECO:0000256" key="10">
    <source>
        <dbReference type="ARBA" id="ARBA00022837"/>
    </source>
</evidence>
<dbReference type="InterPro" id="IPR001300">
    <property type="entry name" value="Peptidase_C2_calpain_cat"/>
</dbReference>
<dbReference type="GO" id="GO:0005509">
    <property type="term" value="F:calcium ion binding"/>
    <property type="evidence" value="ECO:0007669"/>
    <property type="project" value="InterPro"/>
</dbReference>
<evidence type="ECO:0000256" key="7">
    <source>
        <dbReference type="ARBA" id="ARBA00022801"/>
    </source>
</evidence>
<dbReference type="SMART" id="SM00230">
    <property type="entry name" value="CysPc"/>
    <property type="match status" value="1"/>
</dbReference>
<dbReference type="Gene3D" id="1.10.238.10">
    <property type="entry name" value="EF-hand"/>
    <property type="match status" value="1"/>
</dbReference>
<keyword evidence="4 12" id="KW-0645">Protease</keyword>
<keyword evidence="3" id="KW-0963">Cytoplasm</keyword>
<dbReference type="InterPro" id="IPR038765">
    <property type="entry name" value="Papain-like_cys_pep_sf"/>
</dbReference>
<organism evidence="15">
    <name type="scientific">Cupiennius salei</name>
    <name type="common">American wandering spider</name>
    <dbReference type="NCBI Taxonomy" id="6928"/>
    <lineage>
        <taxon>Eukaryota</taxon>
        <taxon>Metazoa</taxon>
        <taxon>Ecdysozoa</taxon>
        <taxon>Arthropoda</taxon>
        <taxon>Chelicerata</taxon>
        <taxon>Arachnida</taxon>
        <taxon>Araneae</taxon>
        <taxon>Araneomorphae</taxon>
        <taxon>Entelegynae</taxon>
        <taxon>Lycosoidea</taxon>
        <taxon>Ctenidae</taxon>
        <taxon>Cupiennius</taxon>
    </lineage>
</organism>
<dbReference type="SMART" id="SM00720">
    <property type="entry name" value="calpain_III"/>
    <property type="match status" value="1"/>
</dbReference>
<evidence type="ECO:0000256" key="2">
    <source>
        <dbReference type="ARBA" id="ARBA00007623"/>
    </source>
</evidence>
<dbReference type="Gene3D" id="3.90.70.10">
    <property type="entry name" value="Cysteine proteinases"/>
    <property type="match status" value="1"/>
</dbReference>
<dbReference type="PROSITE" id="PS00139">
    <property type="entry name" value="THIOL_PROTEASE_CYS"/>
    <property type="match status" value="1"/>
</dbReference>